<proteinExistence type="inferred from homology"/>
<feature type="compositionally biased region" description="Basic and acidic residues" evidence="7">
    <location>
        <begin position="163"/>
        <end position="175"/>
    </location>
</feature>
<dbReference type="InterPro" id="IPR050738">
    <property type="entry name" value="Sulfatase"/>
</dbReference>
<dbReference type="InterPro" id="IPR024607">
    <property type="entry name" value="Sulfatase_CS"/>
</dbReference>
<dbReference type="Proteomes" id="UP000318288">
    <property type="component" value="Unassembled WGS sequence"/>
</dbReference>
<keyword evidence="4 8" id="KW-0732">Signal</keyword>
<dbReference type="PROSITE" id="PS00149">
    <property type="entry name" value="SULFATASE_2"/>
    <property type="match status" value="1"/>
</dbReference>
<comment type="caution">
    <text evidence="10">The sequence shown here is derived from an EMBL/GenBank/DDBJ whole genome shotgun (WGS) entry which is preliminary data.</text>
</comment>
<comment type="cofactor">
    <cofactor evidence="1">
        <name>Ca(2+)</name>
        <dbReference type="ChEBI" id="CHEBI:29108"/>
    </cofactor>
</comment>
<gene>
    <name evidence="10" type="primary">atsA_96</name>
    <name evidence="10" type="ORF">Poly51_58580</name>
</gene>
<evidence type="ECO:0000256" key="1">
    <source>
        <dbReference type="ARBA" id="ARBA00001913"/>
    </source>
</evidence>
<feature type="signal peptide" evidence="8">
    <location>
        <begin position="1"/>
        <end position="23"/>
    </location>
</feature>
<keyword evidence="11" id="KW-1185">Reference proteome</keyword>
<accession>A0A5C6E766</accession>
<evidence type="ECO:0000313" key="10">
    <source>
        <dbReference type="EMBL" id="TWU44792.1"/>
    </source>
</evidence>
<dbReference type="PANTHER" id="PTHR42693:SF42">
    <property type="entry name" value="ARYLSULFATASE G"/>
    <property type="match status" value="1"/>
</dbReference>
<keyword evidence="5 10" id="KW-0378">Hydrolase</keyword>
<dbReference type="CDD" id="cd16144">
    <property type="entry name" value="ARS_like"/>
    <property type="match status" value="1"/>
</dbReference>
<dbReference type="RefSeq" id="WP_390621814.1">
    <property type="nucleotide sequence ID" value="NZ_SJPW01000009.1"/>
</dbReference>
<evidence type="ECO:0000256" key="3">
    <source>
        <dbReference type="ARBA" id="ARBA00022723"/>
    </source>
</evidence>
<keyword evidence="6" id="KW-0106">Calcium</keyword>
<feature type="region of interest" description="Disordered" evidence="7">
    <location>
        <begin position="163"/>
        <end position="191"/>
    </location>
</feature>
<dbReference type="EMBL" id="SJPW01000009">
    <property type="protein sequence ID" value="TWU44792.1"/>
    <property type="molecule type" value="Genomic_DNA"/>
</dbReference>
<comment type="similarity">
    <text evidence="2">Belongs to the sulfatase family.</text>
</comment>
<evidence type="ECO:0000256" key="4">
    <source>
        <dbReference type="ARBA" id="ARBA00022729"/>
    </source>
</evidence>
<sequence precursor="true">MLNRKLCLVVIAALAFSPGKLLAEDKPNIVMLFIDDWAWNGSPVPMDDDMQNSHMPVLQMPNVERLAREGMKFRNAYASPQCSPSRVCLQTGQSSPRSGFTVFMNDGRQEYYDQKGYPNFPVIPCVSDMNIDEDAVTIPEALKPLGYVSAHIGKWHMRGDPGDEGYVLHDGDTDNKPGNTLPPGPQQLPNDLTDPKLMFSVTKKAIGFMEEQVRAKQPFYLQISHYAMHEGRECLPATREKYVAHPAVQAYYEKIGKTAQTVKRKDDPAIWFGMGEDLDGRIGAVLDRIKELGIEDNTYVIMVSDNGYRHSFLPGLTQPHHAHKWWVWQGGIRVPMIVKGPGIEAGTSFEGNVVNYDFLPTFVDWAGGNANELKNIDGVSLAGYMAGKTPDDEFLNRNIFFHYPHYRETMPHSAVVSGNRKLLHFYERPDVPMLFDLSKDMGEANNIAAQQPAEHKKLHDEMMAYFKEVGARIPKPNPDCDPAVYKDDKGFAKRLLWGPFEGKRPLEEDEK</sequence>
<evidence type="ECO:0000256" key="6">
    <source>
        <dbReference type="ARBA" id="ARBA00022837"/>
    </source>
</evidence>
<evidence type="ECO:0000313" key="11">
    <source>
        <dbReference type="Proteomes" id="UP000318288"/>
    </source>
</evidence>
<dbReference type="Gene3D" id="3.40.720.10">
    <property type="entry name" value="Alkaline Phosphatase, subunit A"/>
    <property type="match status" value="1"/>
</dbReference>
<organism evidence="10 11">
    <name type="scientific">Rubripirellula tenax</name>
    <dbReference type="NCBI Taxonomy" id="2528015"/>
    <lineage>
        <taxon>Bacteria</taxon>
        <taxon>Pseudomonadati</taxon>
        <taxon>Planctomycetota</taxon>
        <taxon>Planctomycetia</taxon>
        <taxon>Pirellulales</taxon>
        <taxon>Pirellulaceae</taxon>
        <taxon>Rubripirellula</taxon>
    </lineage>
</organism>
<feature type="chain" id="PRO_5023121889" evidence="8">
    <location>
        <begin position="24"/>
        <end position="511"/>
    </location>
</feature>
<protein>
    <submittedName>
        <fullName evidence="10">Arylsulfatase</fullName>
        <ecNumber evidence="10">3.1.6.1</ecNumber>
    </submittedName>
</protein>
<dbReference type="InterPro" id="IPR000917">
    <property type="entry name" value="Sulfatase_N"/>
</dbReference>
<dbReference type="Gene3D" id="3.30.1120.10">
    <property type="match status" value="1"/>
</dbReference>
<reference evidence="10 11" key="1">
    <citation type="submission" date="2019-02" db="EMBL/GenBank/DDBJ databases">
        <title>Deep-cultivation of Planctomycetes and their phenomic and genomic characterization uncovers novel biology.</title>
        <authorList>
            <person name="Wiegand S."/>
            <person name="Jogler M."/>
            <person name="Boedeker C."/>
            <person name="Pinto D."/>
            <person name="Vollmers J."/>
            <person name="Rivas-Marin E."/>
            <person name="Kohn T."/>
            <person name="Peeters S.H."/>
            <person name="Heuer A."/>
            <person name="Rast P."/>
            <person name="Oberbeckmann S."/>
            <person name="Bunk B."/>
            <person name="Jeske O."/>
            <person name="Meyerdierks A."/>
            <person name="Storesund J.E."/>
            <person name="Kallscheuer N."/>
            <person name="Luecker S."/>
            <person name="Lage O.M."/>
            <person name="Pohl T."/>
            <person name="Merkel B.J."/>
            <person name="Hornburger P."/>
            <person name="Mueller R.-W."/>
            <person name="Bruemmer F."/>
            <person name="Labrenz M."/>
            <person name="Spormann A.M."/>
            <person name="Op Den Camp H."/>
            <person name="Overmann J."/>
            <person name="Amann R."/>
            <person name="Jetten M.S.M."/>
            <person name="Mascher T."/>
            <person name="Medema M.H."/>
            <person name="Devos D.P."/>
            <person name="Kaster A.-K."/>
            <person name="Ovreas L."/>
            <person name="Rohde M."/>
            <person name="Galperin M.Y."/>
            <person name="Jogler C."/>
        </authorList>
    </citation>
    <scope>NUCLEOTIDE SEQUENCE [LARGE SCALE GENOMIC DNA]</scope>
    <source>
        <strain evidence="10 11">Poly51</strain>
    </source>
</reference>
<dbReference type="InterPro" id="IPR017850">
    <property type="entry name" value="Alkaline_phosphatase_core_sf"/>
</dbReference>
<name>A0A5C6E766_9BACT</name>
<dbReference type="GO" id="GO:0046872">
    <property type="term" value="F:metal ion binding"/>
    <property type="evidence" value="ECO:0007669"/>
    <property type="project" value="UniProtKB-KW"/>
</dbReference>
<feature type="domain" description="Sulfatase N-terminal" evidence="9">
    <location>
        <begin position="27"/>
        <end position="367"/>
    </location>
</feature>
<dbReference type="Pfam" id="PF00884">
    <property type="entry name" value="Sulfatase"/>
    <property type="match status" value="1"/>
</dbReference>
<evidence type="ECO:0000256" key="5">
    <source>
        <dbReference type="ARBA" id="ARBA00022801"/>
    </source>
</evidence>
<evidence type="ECO:0000256" key="7">
    <source>
        <dbReference type="SAM" id="MobiDB-lite"/>
    </source>
</evidence>
<evidence type="ECO:0000259" key="9">
    <source>
        <dbReference type="Pfam" id="PF00884"/>
    </source>
</evidence>
<keyword evidence="3" id="KW-0479">Metal-binding</keyword>
<dbReference type="AlphaFoldDB" id="A0A5C6E766"/>
<dbReference type="SUPFAM" id="SSF53649">
    <property type="entry name" value="Alkaline phosphatase-like"/>
    <property type="match status" value="1"/>
</dbReference>
<dbReference type="EC" id="3.1.6.1" evidence="10"/>
<evidence type="ECO:0000256" key="8">
    <source>
        <dbReference type="SAM" id="SignalP"/>
    </source>
</evidence>
<dbReference type="GO" id="GO:0004065">
    <property type="term" value="F:arylsulfatase activity"/>
    <property type="evidence" value="ECO:0007669"/>
    <property type="project" value="UniProtKB-EC"/>
</dbReference>
<dbReference type="PANTHER" id="PTHR42693">
    <property type="entry name" value="ARYLSULFATASE FAMILY MEMBER"/>
    <property type="match status" value="1"/>
</dbReference>
<evidence type="ECO:0000256" key="2">
    <source>
        <dbReference type="ARBA" id="ARBA00008779"/>
    </source>
</evidence>